<comment type="caution">
    <text evidence="7">The sequence shown here is derived from an EMBL/GenBank/DDBJ whole genome shotgun (WGS) entry which is preliminary data.</text>
</comment>
<feature type="domain" description="Sodium/calcium exchanger membrane region" evidence="6">
    <location>
        <begin position="191"/>
        <end position="328"/>
    </location>
</feature>
<evidence type="ECO:0000256" key="1">
    <source>
        <dbReference type="ARBA" id="ARBA00004141"/>
    </source>
</evidence>
<gene>
    <name evidence="7" type="ORF">GCM10008098_11170</name>
</gene>
<feature type="transmembrane region" description="Helical" evidence="5">
    <location>
        <begin position="123"/>
        <end position="156"/>
    </location>
</feature>
<sequence length="335" mass="36517">MLLTLCLFLGSAGAIYLACEYFVNGVEWFGQKLKLGATATGTVLAAFGTALPESAVTFVAVMFGKTPEARDIGVGAAMGGPLVLATIAYAVVGVAMWSNRHRLKRADRIIRVNHRRLARDQSWFLAIFVIKVGLGLVVFAFKPLLGVLFLAAYAVYVWREMRSDDSAPEDETLEPLKFRPSQADPAMRWVVLQTMAALVVIAAASRVFVSQLEVIGVALSLPPHLVALLLSPVATELPEVLNALIWVRQGKERLALANISGSMMIQATIPSSLAIFATPWLFDTPLIVAGVLTAIAIVYLWWLFHRGRVDARWLLPVGLLYGVFAAFVAWHFAGR</sequence>
<comment type="subcellular location">
    <subcellularLocation>
        <location evidence="1">Membrane</location>
        <topology evidence="1">Multi-pass membrane protein</topology>
    </subcellularLocation>
</comment>
<evidence type="ECO:0000313" key="7">
    <source>
        <dbReference type="EMBL" id="GGY20399.1"/>
    </source>
</evidence>
<feature type="transmembrane region" description="Helical" evidence="5">
    <location>
        <begin position="255"/>
        <end position="280"/>
    </location>
</feature>
<dbReference type="PANTHER" id="PTHR10846">
    <property type="entry name" value="SODIUM/POTASSIUM/CALCIUM EXCHANGER"/>
    <property type="match status" value="1"/>
</dbReference>
<dbReference type="InterPro" id="IPR044880">
    <property type="entry name" value="NCX_ion-bd_dom_sf"/>
</dbReference>
<feature type="transmembrane region" description="Helical" evidence="5">
    <location>
        <begin position="186"/>
        <end position="208"/>
    </location>
</feature>
<organism evidence="7 8">
    <name type="scientific">Rhodanobacter panaciterrae</name>
    <dbReference type="NCBI Taxonomy" id="490572"/>
    <lineage>
        <taxon>Bacteria</taxon>
        <taxon>Pseudomonadati</taxon>
        <taxon>Pseudomonadota</taxon>
        <taxon>Gammaproteobacteria</taxon>
        <taxon>Lysobacterales</taxon>
        <taxon>Rhodanobacteraceae</taxon>
        <taxon>Rhodanobacter</taxon>
    </lineage>
</organism>
<feature type="domain" description="Sodium/calcium exchanger membrane region" evidence="6">
    <location>
        <begin position="5"/>
        <end position="158"/>
    </location>
</feature>
<dbReference type="RefSeq" id="WP_189440133.1">
    <property type="nucleotide sequence ID" value="NZ_BMXT01000001.1"/>
</dbReference>
<evidence type="ECO:0000256" key="3">
    <source>
        <dbReference type="ARBA" id="ARBA00022989"/>
    </source>
</evidence>
<evidence type="ECO:0000256" key="4">
    <source>
        <dbReference type="ARBA" id="ARBA00023136"/>
    </source>
</evidence>
<accession>A0ABQ2ZR51</accession>
<dbReference type="Gene3D" id="1.20.1420.30">
    <property type="entry name" value="NCX, central ion-binding region"/>
    <property type="match status" value="1"/>
</dbReference>
<keyword evidence="8" id="KW-1185">Reference proteome</keyword>
<keyword evidence="2 5" id="KW-0812">Transmembrane</keyword>
<dbReference type="PANTHER" id="PTHR10846:SF8">
    <property type="entry name" value="INNER MEMBRANE PROTEIN YRBG"/>
    <property type="match status" value="1"/>
</dbReference>
<keyword evidence="4 5" id="KW-0472">Membrane</keyword>
<feature type="transmembrane region" description="Helical" evidence="5">
    <location>
        <begin position="75"/>
        <end position="97"/>
    </location>
</feature>
<dbReference type="EMBL" id="BMXT01000001">
    <property type="protein sequence ID" value="GGY20399.1"/>
    <property type="molecule type" value="Genomic_DNA"/>
</dbReference>
<dbReference type="Proteomes" id="UP000621898">
    <property type="component" value="Unassembled WGS sequence"/>
</dbReference>
<dbReference type="Pfam" id="PF01699">
    <property type="entry name" value="Na_Ca_ex"/>
    <property type="match status" value="2"/>
</dbReference>
<feature type="transmembrane region" description="Helical" evidence="5">
    <location>
        <begin position="313"/>
        <end position="333"/>
    </location>
</feature>
<feature type="transmembrane region" description="Helical" evidence="5">
    <location>
        <begin position="286"/>
        <end position="304"/>
    </location>
</feature>
<keyword evidence="3 5" id="KW-1133">Transmembrane helix</keyword>
<evidence type="ECO:0000256" key="5">
    <source>
        <dbReference type="SAM" id="Phobius"/>
    </source>
</evidence>
<protein>
    <submittedName>
        <fullName evidence="7">Membrane protein</fullName>
    </submittedName>
</protein>
<evidence type="ECO:0000313" key="8">
    <source>
        <dbReference type="Proteomes" id="UP000621898"/>
    </source>
</evidence>
<dbReference type="InterPro" id="IPR004481">
    <property type="entry name" value="K/Na/Ca-exchanger"/>
</dbReference>
<reference evidence="8" key="1">
    <citation type="journal article" date="2019" name="Int. J. Syst. Evol. Microbiol.">
        <title>The Global Catalogue of Microorganisms (GCM) 10K type strain sequencing project: providing services to taxonomists for standard genome sequencing and annotation.</title>
        <authorList>
            <consortium name="The Broad Institute Genomics Platform"/>
            <consortium name="The Broad Institute Genome Sequencing Center for Infectious Disease"/>
            <person name="Wu L."/>
            <person name="Ma J."/>
        </authorList>
    </citation>
    <scope>NUCLEOTIDE SEQUENCE [LARGE SCALE GENOMIC DNA]</scope>
    <source>
        <strain evidence="8">KCTC 22232</strain>
    </source>
</reference>
<dbReference type="InterPro" id="IPR004837">
    <property type="entry name" value="NaCa_Exmemb"/>
</dbReference>
<proteinExistence type="predicted"/>
<feature type="transmembrane region" description="Helical" evidence="5">
    <location>
        <begin position="38"/>
        <end position="63"/>
    </location>
</feature>
<evidence type="ECO:0000256" key="2">
    <source>
        <dbReference type="ARBA" id="ARBA00022692"/>
    </source>
</evidence>
<evidence type="ECO:0000259" key="6">
    <source>
        <dbReference type="Pfam" id="PF01699"/>
    </source>
</evidence>
<name>A0ABQ2ZR51_9GAMM</name>